<keyword evidence="6" id="KW-1185">Reference proteome</keyword>
<evidence type="ECO:0000256" key="1">
    <source>
        <dbReference type="ARBA" id="ARBA00022679"/>
    </source>
</evidence>
<evidence type="ECO:0000256" key="2">
    <source>
        <dbReference type="ARBA" id="ARBA00022741"/>
    </source>
</evidence>
<dbReference type="EMBL" id="LKEA01000055">
    <property type="protein sequence ID" value="ROV91512.1"/>
    <property type="molecule type" value="Genomic_DNA"/>
</dbReference>
<dbReference type="PROSITE" id="PS00113">
    <property type="entry name" value="ADENYLATE_KINASE"/>
    <property type="match status" value="1"/>
</dbReference>
<evidence type="ECO:0000313" key="5">
    <source>
        <dbReference type="EMBL" id="ROV91512.1"/>
    </source>
</evidence>
<sequence>MPTPTSTLSRRGPLWLVLGAPGSGKGTMCKRFVGGNEVRVSTKVHHISVGDLLREQKARGVLPPEVAEEVEKQILMDGRQAVEMIESAGVHEMLSRQEIVILDGFPRNMDQLHVLENQLGPPDLVISLECQRQVAFGRHLGRRDGSRPDRDVALFDKRFGEFERENPSIS</sequence>
<dbReference type="GO" id="GO:0019205">
    <property type="term" value="F:nucleobase-containing compound kinase activity"/>
    <property type="evidence" value="ECO:0007669"/>
    <property type="project" value="InterPro"/>
</dbReference>
<gene>
    <name evidence="5" type="ORF">VMCG_09434</name>
</gene>
<dbReference type="SUPFAM" id="SSF52540">
    <property type="entry name" value="P-loop containing nucleoside triphosphate hydrolases"/>
    <property type="match status" value="1"/>
</dbReference>
<dbReference type="AlphaFoldDB" id="A0A423VKP3"/>
<protein>
    <recommendedName>
        <fullName evidence="7">Adenylate kinase active site lid domain-containing protein</fullName>
    </recommendedName>
</protein>
<keyword evidence="1 4" id="KW-0808">Transferase</keyword>
<dbReference type="GO" id="GO:0005524">
    <property type="term" value="F:ATP binding"/>
    <property type="evidence" value="ECO:0007669"/>
    <property type="project" value="InterPro"/>
</dbReference>
<dbReference type="Proteomes" id="UP000283895">
    <property type="component" value="Unassembled WGS sequence"/>
</dbReference>
<evidence type="ECO:0000313" key="6">
    <source>
        <dbReference type="Proteomes" id="UP000283895"/>
    </source>
</evidence>
<dbReference type="PANTHER" id="PTHR23359">
    <property type="entry name" value="NUCLEOTIDE KINASE"/>
    <property type="match status" value="1"/>
</dbReference>
<dbReference type="STRING" id="356882.A0A423VKP3"/>
<keyword evidence="3 4" id="KW-0418">Kinase</keyword>
<comment type="caution">
    <text evidence="5">The sequence shown here is derived from an EMBL/GenBank/DDBJ whole genome shotgun (WGS) entry which is preliminary data.</text>
</comment>
<dbReference type="PRINTS" id="PR00094">
    <property type="entry name" value="ADENYLTKNASE"/>
</dbReference>
<dbReference type="GO" id="GO:0006139">
    <property type="term" value="P:nucleobase-containing compound metabolic process"/>
    <property type="evidence" value="ECO:0007669"/>
    <property type="project" value="InterPro"/>
</dbReference>
<dbReference type="InterPro" id="IPR033690">
    <property type="entry name" value="Adenylat_kinase_CS"/>
</dbReference>
<evidence type="ECO:0000256" key="4">
    <source>
        <dbReference type="RuleBase" id="RU003330"/>
    </source>
</evidence>
<dbReference type="InterPro" id="IPR027417">
    <property type="entry name" value="P-loop_NTPase"/>
</dbReference>
<accession>A0A423VKP3</accession>
<evidence type="ECO:0000256" key="3">
    <source>
        <dbReference type="ARBA" id="ARBA00022777"/>
    </source>
</evidence>
<dbReference type="CDD" id="cd01428">
    <property type="entry name" value="ADK"/>
    <property type="match status" value="1"/>
</dbReference>
<evidence type="ECO:0008006" key="7">
    <source>
        <dbReference type="Google" id="ProtNLM"/>
    </source>
</evidence>
<keyword evidence="2" id="KW-0547">Nucleotide-binding</keyword>
<dbReference type="Gene3D" id="3.40.50.300">
    <property type="entry name" value="P-loop containing nucleotide triphosphate hydrolases"/>
    <property type="match status" value="1"/>
</dbReference>
<name>A0A423VKP3_9PEZI</name>
<dbReference type="Pfam" id="PF13207">
    <property type="entry name" value="AAA_17"/>
    <property type="match status" value="1"/>
</dbReference>
<proteinExistence type="inferred from homology"/>
<reference evidence="5 6" key="1">
    <citation type="submission" date="2015-09" db="EMBL/GenBank/DDBJ databases">
        <title>Host preference determinants of Valsa canker pathogens revealed by comparative genomics.</title>
        <authorList>
            <person name="Yin Z."/>
            <person name="Huang L."/>
        </authorList>
    </citation>
    <scope>NUCLEOTIDE SEQUENCE [LARGE SCALE GENOMIC DNA]</scope>
    <source>
        <strain evidence="5 6">03-1</strain>
    </source>
</reference>
<organism evidence="5 6">
    <name type="scientific">Cytospora schulzeri</name>
    <dbReference type="NCBI Taxonomy" id="448051"/>
    <lineage>
        <taxon>Eukaryota</taxon>
        <taxon>Fungi</taxon>
        <taxon>Dikarya</taxon>
        <taxon>Ascomycota</taxon>
        <taxon>Pezizomycotina</taxon>
        <taxon>Sordariomycetes</taxon>
        <taxon>Sordariomycetidae</taxon>
        <taxon>Diaporthales</taxon>
        <taxon>Cytosporaceae</taxon>
        <taxon>Cytospora</taxon>
    </lineage>
</organism>
<dbReference type="OrthoDB" id="442176at2759"/>
<comment type="similarity">
    <text evidence="4">Belongs to the adenylate kinase family.</text>
</comment>
<dbReference type="InterPro" id="IPR000850">
    <property type="entry name" value="Adenylat/UMP-CMP_kin"/>
</dbReference>